<keyword evidence="8" id="KW-1185">Reference proteome</keyword>
<dbReference type="SMART" id="SM00409">
    <property type="entry name" value="IG"/>
    <property type="match status" value="3"/>
</dbReference>
<accession>A0A8B6FU61</accession>
<evidence type="ECO:0000256" key="1">
    <source>
        <dbReference type="ARBA" id="ARBA00004479"/>
    </source>
</evidence>
<keyword evidence="2" id="KW-0472">Membrane</keyword>
<dbReference type="PANTHER" id="PTHR11640">
    <property type="entry name" value="NEPHRIN"/>
    <property type="match status" value="1"/>
</dbReference>
<protein>
    <recommendedName>
        <fullName evidence="6">Ig-like domain-containing protein</fullName>
    </recommendedName>
</protein>
<dbReference type="AlphaFoldDB" id="A0A8B6FU61"/>
<comment type="caution">
    <text evidence="7">The sequence shown here is derived from an EMBL/GenBank/DDBJ whole genome shotgun (WGS) entry which is preliminary data.</text>
</comment>
<dbReference type="GO" id="GO:0050839">
    <property type="term" value="F:cell adhesion molecule binding"/>
    <property type="evidence" value="ECO:0007669"/>
    <property type="project" value="TreeGrafter"/>
</dbReference>
<dbReference type="GO" id="GO:0098609">
    <property type="term" value="P:cell-cell adhesion"/>
    <property type="evidence" value="ECO:0007669"/>
    <property type="project" value="TreeGrafter"/>
</dbReference>
<evidence type="ECO:0000313" key="8">
    <source>
        <dbReference type="Proteomes" id="UP000596742"/>
    </source>
</evidence>
<evidence type="ECO:0000313" key="7">
    <source>
        <dbReference type="EMBL" id="VDI52921.1"/>
    </source>
</evidence>
<dbReference type="EMBL" id="UYJE01007246">
    <property type="protein sequence ID" value="VDI52921.1"/>
    <property type="molecule type" value="Genomic_DNA"/>
</dbReference>
<reference evidence="7" key="1">
    <citation type="submission" date="2018-11" db="EMBL/GenBank/DDBJ databases">
        <authorList>
            <person name="Alioto T."/>
            <person name="Alioto T."/>
        </authorList>
    </citation>
    <scope>NUCLEOTIDE SEQUENCE</scope>
</reference>
<dbReference type="InterPro" id="IPR013098">
    <property type="entry name" value="Ig_I-set"/>
</dbReference>
<organism evidence="7 8">
    <name type="scientific">Mytilus galloprovincialis</name>
    <name type="common">Mediterranean mussel</name>
    <dbReference type="NCBI Taxonomy" id="29158"/>
    <lineage>
        <taxon>Eukaryota</taxon>
        <taxon>Metazoa</taxon>
        <taxon>Spiralia</taxon>
        <taxon>Lophotrochozoa</taxon>
        <taxon>Mollusca</taxon>
        <taxon>Bivalvia</taxon>
        <taxon>Autobranchia</taxon>
        <taxon>Pteriomorphia</taxon>
        <taxon>Mytilida</taxon>
        <taxon>Mytiloidea</taxon>
        <taxon>Mytilidae</taxon>
        <taxon>Mytilinae</taxon>
        <taxon>Mytilus</taxon>
    </lineage>
</organism>
<dbReference type="InterPro" id="IPR051275">
    <property type="entry name" value="Cell_adhesion_signaling"/>
</dbReference>
<feature type="domain" description="Ig-like" evidence="6">
    <location>
        <begin position="211"/>
        <end position="306"/>
    </location>
</feature>
<keyword evidence="5" id="KW-0393">Immunoglobulin domain</keyword>
<comment type="subcellular location">
    <subcellularLocation>
        <location evidence="1">Membrane</location>
        <topology evidence="1">Single-pass type I membrane protein</topology>
    </subcellularLocation>
</comment>
<dbReference type="GO" id="GO:0005911">
    <property type="term" value="C:cell-cell junction"/>
    <property type="evidence" value="ECO:0007669"/>
    <property type="project" value="TreeGrafter"/>
</dbReference>
<sequence length="388" mass="41677">MLNSFTSISNVDWTIHFDTRTTRHMDMYFCQWLSSWCNDHKNQNNNTQFTTEFTSSSVLDKKSFDVTGTLTLSPVIVNNGDTICCDVAHTTTLESTPQTVCRQITVAYVPSVSLTHNAMNVDFGNNVTIGCVISANPSHTSVYWKKISGVQAITIDMTNINKYGGGTLASPSLYIISADTSDAADYICFATNSFGTGQSSQGTLTVQGNAPSVSLIHNAMNVDFGNNVTIGCVISANPSHTSVYWKKISGVQAITIDMTNINKYGGGTVASPSLYIISADTSDAADYICFATNSFGTGQSSQGTLTVQGNTCKVVEEKVIGNNTETLTINGGKYNGSSVSNPNLTISNTQFSDAGSYYCYARNMLGVGSSTQIILAVTGTWSEYYFNF</sequence>
<dbReference type="SUPFAM" id="SSF48726">
    <property type="entry name" value="Immunoglobulin"/>
    <property type="match status" value="3"/>
</dbReference>
<dbReference type="Proteomes" id="UP000596742">
    <property type="component" value="Unassembled WGS sequence"/>
</dbReference>
<dbReference type="InterPro" id="IPR036179">
    <property type="entry name" value="Ig-like_dom_sf"/>
</dbReference>
<dbReference type="OrthoDB" id="6157574at2759"/>
<dbReference type="InterPro" id="IPR003598">
    <property type="entry name" value="Ig_sub2"/>
</dbReference>
<dbReference type="InterPro" id="IPR007110">
    <property type="entry name" value="Ig-like_dom"/>
</dbReference>
<evidence type="ECO:0000259" key="6">
    <source>
        <dbReference type="PROSITE" id="PS50835"/>
    </source>
</evidence>
<dbReference type="Pfam" id="PF07679">
    <property type="entry name" value="I-set"/>
    <property type="match status" value="1"/>
</dbReference>
<feature type="domain" description="Ig-like" evidence="6">
    <location>
        <begin position="110"/>
        <end position="205"/>
    </location>
</feature>
<gene>
    <name evidence="7" type="ORF">MGAL_10B089869</name>
</gene>
<proteinExistence type="predicted"/>
<name>A0A8B6FU61_MYTGA</name>
<dbReference type="Gene3D" id="2.60.40.10">
    <property type="entry name" value="Immunoglobulins"/>
    <property type="match status" value="3"/>
</dbReference>
<dbReference type="PROSITE" id="PS50835">
    <property type="entry name" value="IG_LIKE"/>
    <property type="match status" value="2"/>
</dbReference>
<evidence type="ECO:0000256" key="5">
    <source>
        <dbReference type="ARBA" id="ARBA00023319"/>
    </source>
</evidence>
<dbReference type="InterPro" id="IPR003599">
    <property type="entry name" value="Ig_sub"/>
</dbReference>
<evidence type="ECO:0000256" key="4">
    <source>
        <dbReference type="ARBA" id="ARBA00023180"/>
    </source>
</evidence>
<dbReference type="GO" id="GO:0005886">
    <property type="term" value="C:plasma membrane"/>
    <property type="evidence" value="ECO:0007669"/>
    <property type="project" value="TreeGrafter"/>
</dbReference>
<evidence type="ECO:0000256" key="3">
    <source>
        <dbReference type="ARBA" id="ARBA00023157"/>
    </source>
</evidence>
<dbReference type="PANTHER" id="PTHR11640:SF31">
    <property type="entry name" value="IRREGULAR CHIASM C-ROUGHEST PROTEIN-RELATED"/>
    <property type="match status" value="1"/>
</dbReference>
<keyword evidence="3" id="KW-1015">Disulfide bond</keyword>
<evidence type="ECO:0000256" key="2">
    <source>
        <dbReference type="ARBA" id="ARBA00023136"/>
    </source>
</evidence>
<dbReference type="Pfam" id="PF13927">
    <property type="entry name" value="Ig_3"/>
    <property type="match status" value="1"/>
</dbReference>
<dbReference type="SMART" id="SM00408">
    <property type="entry name" value="IGc2"/>
    <property type="match status" value="3"/>
</dbReference>
<dbReference type="InterPro" id="IPR013783">
    <property type="entry name" value="Ig-like_fold"/>
</dbReference>
<keyword evidence="4" id="KW-0325">Glycoprotein</keyword>